<proteinExistence type="predicted"/>
<accession>A0A0C2NDW9</accession>
<gene>
    <name evidence="1" type="ORF">RF11_10272</name>
</gene>
<dbReference type="AlphaFoldDB" id="A0A0C2NDW9"/>
<dbReference type="EMBL" id="JWZT01001363">
    <property type="protein sequence ID" value="KII72177.1"/>
    <property type="molecule type" value="Genomic_DNA"/>
</dbReference>
<protein>
    <submittedName>
        <fullName evidence="1">Uncharacterized protein</fullName>
    </submittedName>
</protein>
<evidence type="ECO:0000313" key="1">
    <source>
        <dbReference type="EMBL" id="KII72177.1"/>
    </source>
</evidence>
<dbReference type="Proteomes" id="UP000031668">
    <property type="component" value="Unassembled WGS sequence"/>
</dbReference>
<name>A0A0C2NDW9_THEKT</name>
<keyword evidence="2" id="KW-1185">Reference proteome</keyword>
<reference evidence="1 2" key="1">
    <citation type="journal article" date="2014" name="Genome Biol. Evol.">
        <title>The genome of the myxosporean Thelohanellus kitauei shows adaptations to nutrient acquisition within its fish host.</title>
        <authorList>
            <person name="Yang Y."/>
            <person name="Xiong J."/>
            <person name="Zhou Z."/>
            <person name="Huo F."/>
            <person name="Miao W."/>
            <person name="Ran C."/>
            <person name="Liu Y."/>
            <person name="Zhang J."/>
            <person name="Feng J."/>
            <person name="Wang M."/>
            <person name="Wang M."/>
            <person name="Wang L."/>
            <person name="Yao B."/>
        </authorList>
    </citation>
    <scope>NUCLEOTIDE SEQUENCE [LARGE SCALE GENOMIC DNA]</scope>
    <source>
        <strain evidence="1">Wuqing</strain>
    </source>
</reference>
<organism evidence="1 2">
    <name type="scientific">Thelohanellus kitauei</name>
    <name type="common">Myxosporean</name>
    <dbReference type="NCBI Taxonomy" id="669202"/>
    <lineage>
        <taxon>Eukaryota</taxon>
        <taxon>Metazoa</taxon>
        <taxon>Cnidaria</taxon>
        <taxon>Myxozoa</taxon>
        <taxon>Myxosporea</taxon>
        <taxon>Bivalvulida</taxon>
        <taxon>Platysporina</taxon>
        <taxon>Myxobolidae</taxon>
        <taxon>Thelohanellus</taxon>
    </lineage>
</organism>
<sequence length="142" mass="16639">MGSFCYSFKRVHFVPETRNTPENIEFRYTDFTTEPDIHEEEINSRARMVPDNNAQAACESLDLFFLLTHQLISYKLHHKFITACFLKPRNIFFADEICFNLRMRSIYNRSNQNLTGVKALLQITIRISACRAVSRRVGLFIP</sequence>
<comment type="caution">
    <text evidence="1">The sequence shown here is derived from an EMBL/GenBank/DDBJ whole genome shotgun (WGS) entry which is preliminary data.</text>
</comment>
<evidence type="ECO:0000313" key="2">
    <source>
        <dbReference type="Proteomes" id="UP000031668"/>
    </source>
</evidence>